<sequence length="109" mass="11471">MSTQTPEITLDQLETAMRDGAAVIDVREPSEYAEAHVPGAQPMPMSQLGNRLAELDRTAPIYVVCASGNRSAAMTDLLVASGLDAYSVAGGTSGWIRSGREVVTGAHPR</sequence>
<dbReference type="GO" id="GO:0016740">
    <property type="term" value="F:transferase activity"/>
    <property type="evidence" value="ECO:0007669"/>
    <property type="project" value="UniProtKB-KW"/>
</dbReference>
<protein>
    <submittedName>
        <fullName evidence="2">Rhodanese-related sulfurtransferase</fullName>
    </submittedName>
</protein>
<feature type="domain" description="Rhodanese" evidence="1">
    <location>
        <begin position="17"/>
        <end position="104"/>
    </location>
</feature>
<dbReference type="CDD" id="cd00158">
    <property type="entry name" value="RHOD"/>
    <property type="match status" value="1"/>
</dbReference>
<keyword evidence="3" id="KW-1185">Reference proteome</keyword>
<dbReference type="RefSeq" id="WP_123391474.1">
    <property type="nucleotide sequence ID" value="NZ_RKHO01000001.1"/>
</dbReference>
<dbReference type="OrthoDB" id="9800872at2"/>
<dbReference type="Pfam" id="PF00581">
    <property type="entry name" value="Rhodanese"/>
    <property type="match status" value="1"/>
</dbReference>
<reference evidence="2 3" key="1">
    <citation type="submission" date="2018-11" db="EMBL/GenBank/DDBJ databases">
        <title>Sequencing the genomes of 1000 actinobacteria strains.</title>
        <authorList>
            <person name="Klenk H.-P."/>
        </authorList>
    </citation>
    <scope>NUCLEOTIDE SEQUENCE [LARGE SCALE GENOMIC DNA]</scope>
    <source>
        <strain evidence="2 3">DSM 12652</strain>
    </source>
</reference>
<gene>
    <name evidence="2" type="ORF">EDD33_2741</name>
</gene>
<keyword evidence="2" id="KW-0808">Transferase</keyword>
<evidence type="ECO:0000259" key="1">
    <source>
        <dbReference type="PROSITE" id="PS50206"/>
    </source>
</evidence>
<dbReference type="PANTHER" id="PTHR43031">
    <property type="entry name" value="FAD-DEPENDENT OXIDOREDUCTASE"/>
    <property type="match status" value="1"/>
</dbReference>
<dbReference type="AlphaFoldDB" id="A0A3N2CWE1"/>
<dbReference type="SMART" id="SM00450">
    <property type="entry name" value="RHOD"/>
    <property type="match status" value="1"/>
</dbReference>
<comment type="caution">
    <text evidence="2">The sequence shown here is derived from an EMBL/GenBank/DDBJ whole genome shotgun (WGS) entry which is preliminary data.</text>
</comment>
<dbReference type="InterPro" id="IPR050229">
    <property type="entry name" value="GlpE_sulfurtransferase"/>
</dbReference>
<organism evidence="2 3">
    <name type="scientific">Nocardioides aurantiacus</name>
    <dbReference type="NCBI Taxonomy" id="86796"/>
    <lineage>
        <taxon>Bacteria</taxon>
        <taxon>Bacillati</taxon>
        <taxon>Actinomycetota</taxon>
        <taxon>Actinomycetes</taxon>
        <taxon>Propionibacteriales</taxon>
        <taxon>Nocardioidaceae</taxon>
        <taxon>Nocardioides</taxon>
    </lineage>
</organism>
<proteinExistence type="predicted"/>
<dbReference type="Proteomes" id="UP000281738">
    <property type="component" value="Unassembled WGS sequence"/>
</dbReference>
<dbReference type="PROSITE" id="PS50206">
    <property type="entry name" value="RHODANESE_3"/>
    <property type="match status" value="1"/>
</dbReference>
<dbReference type="InterPro" id="IPR001763">
    <property type="entry name" value="Rhodanese-like_dom"/>
</dbReference>
<name>A0A3N2CWE1_9ACTN</name>
<dbReference type="PANTHER" id="PTHR43031:SF1">
    <property type="entry name" value="PYRIDINE NUCLEOTIDE-DISULPHIDE OXIDOREDUCTASE"/>
    <property type="match status" value="1"/>
</dbReference>
<evidence type="ECO:0000313" key="2">
    <source>
        <dbReference type="EMBL" id="ROR91861.1"/>
    </source>
</evidence>
<dbReference type="Gene3D" id="3.40.250.10">
    <property type="entry name" value="Rhodanese-like domain"/>
    <property type="match status" value="1"/>
</dbReference>
<dbReference type="EMBL" id="RKHO01000001">
    <property type="protein sequence ID" value="ROR91861.1"/>
    <property type="molecule type" value="Genomic_DNA"/>
</dbReference>
<accession>A0A3N2CWE1</accession>
<evidence type="ECO:0000313" key="3">
    <source>
        <dbReference type="Proteomes" id="UP000281738"/>
    </source>
</evidence>
<dbReference type="InterPro" id="IPR036873">
    <property type="entry name" value="Rhodanese-like_dom_sf"/>
</dbReference>
<dbReference type="SUPFAM" id="SSF52821">
    <property type="entry name" value="Rhodanese/Cell cycle control phosphatase"/>
    <property type="match status" value="1"/>
</dbReference>